<protein>
    <recommendedName>
        <fullName evidence="4">DUF1993 domain-containing protein</fullName>
    </recommendedName>
</protein>
<evidence type="ECO:0000256" key="1">
    <source>
        <dbReference type="SAM" id="MobiDB-lite"/>
    </source>
</evidence>
<feature type="region of interest" description="Disordered" evidence="1">
    <location>
        <begin position="26"/>
        <end position="49"/>
    </location>
</feature>
<evidence type="ECO:0000313" key="3">
    <source>
        <dbReference type="Proteomes" id="UP000190744"/>
    </source>
</evidence>
<dbReference type="AlphaFoldDB" id="A0A1S9RII0"/>
<dbReference type="SUPFAM" id="SSF109854">
    <property type="entry name" value="DinB/YfiT-like putative metalloenzymes"/>
    <property type="match status" value="1"/>
</dbReference>
<accession>A0A1S9RII0</accession>
<dbReference type="PANTHER" id="PTHR36922:SF1">
    <property type="entry name" value="DUF1993 DOMAIN-CONTAINING PROTEIN"/>
    <property type="match status" value="1"/>
</dbReference>
<evidence type="ECO:0000313" key="2">
    <source>
        <dbReference type="EMBL" id="OOQ85332.1"/>
    </source>
</evidence>
<dbReference type="PANTHER" id="PTHR36922">
    <property type="entry name" value="BLL2446 PROTEIN"/>
    <property type="match status" value="1"/>
</dbReference>
<dbReference type="InterPro" id="IPR034660">
    <property type="entry name" value="DinB/YfiT-like"/>
</dbReference>
<comment type="caution">
    <text evidence="2">The sequence shown here is derived from an EMBL/GenBank/DDBJ whole genome shotgun (WGS) entry which is preliminary data.</text>
</comment>
<dbReference type="Proteomes" id="UP000190744">
    <property type="component" value="Unassembled WGS sequence"/>
</dbReference>
<dbReference type="Gene3D" id="1.20.120.450">
    <property type="entry name" value="dinb family like domain"/>
    <property type="match status" value="1"/>
</dbReference>
<proteinExistence type="predicted"/>
<dbReference type="Pfam" id="PF09351">
    <property type="entry name" value="DUF1993"/>
    <property type="match status" value="1"/>
</dbReference>
<dbReference type="InterPro" id="IPR018531">
    <property type="entry name" value="DUF1993"/>
</dbReference>
<evidence type="ECO:0008006" key="4">
    <source>
        <dbReference type="Google" id="ProtNLM"/>
    </source>
</evidence>
<gene>
    <name evidence="2" type="ORF">PEBR_26099</name>
</gene>
<name>A0A1S9RII0_PENBI</name>
<dbReference type="EMBL" id="LJBN01000168">
    <property type="protein sequence ID" value="OOQ85332.1"/>
    <property type="molecule type" value="Genomic_DNA"/>
</dbReference>
<organism evidence="2 3">
    <name type="scientific">Penicillium brasilianum</name>
    <dbReference type="NCBI Taxonomy" id="104259"/>
    <lineage>
        <taxon>Eukaryota</taxon>
        <taxon>Fungi</taxon>
        <taxon>Dikarya</taxon>
        <taxon>Ascomycota</taxon>
        <taxon>Pezizomycotina</taxon>
        <taxon>Eurotiomycetes</taxon>
        <taxon>Eurotiomycetidae</taxon>
        <taxon>Eurotiales</taxon>
        <taxon>Aspergillaceae</taxon>
        <taxon>Penicillium</taxon>
    </lineage>
</organism>
<sequence>MAHTFYDGTIPVLQSLLRTLTHILQKASNPPTTTTGTTPTSSSSSPSELEATLFAARITPDMYPLPDQIRLATQFAENLAARLTARDPVKFDGSPTTFAQSYERINTVLKALDEADKEFVNGQADVLSPTQVGPGAVIDMSGGAYAHRIVLPNVYFHVTTAYDILRMSGVQIGKRDYYEGFFPQ</sequence>
<feature type="compositionally biased region" description="Low complexity" evidence="1">
    <location>
        <begin position="28"/>
        <end position="47"/>
    </location>
</feature>
<reference evidence="3" key="1">
    <citation type="submission" date="2015-09" db="EMBL/GenBank/DDBJ databases">
        <authorList>
            <person name="Fill T.P."/>
            <person name="Baretta J.F."/>
            <person name="de Almeida L.G."/>
            <person name="Rocha M."/>
            <person name="de Souza D.H."/>
            <person name="Malavazi I."/>
            <person name="Cerdeira L.T."/>
            <person name="Hong H."/>
            <person name="Samborskyy M."/>
            <person name="de Vasconcelos A.T."/>
            <person name="Leadlay P."/>
            <person name="Rodrigues-Filho E."/>
        </authorList>
    </citation>
    <scope>NUCLEOTIDE SEQUENCE [LARGE SCALE GENOMIC DNA]</scope>
    <source>
        <strain evidence="3">LaBioMMi 136</strain>
    </source>
</reference>